<evidence type="ECO:0000256" key="1">
    <source>
        <dbReference type="ARBA" id="ARBA00006111"/>
    </source>
</evidence>
<reference evidence="5" key="1">
    <citation type="submission" date="2022-11" db="UniProtKB">
        <authorList>
            <consortium name="WormBaseParasite"/>
        </authorList>
    </citation>
    <scope>IDENTIFICATION</scope>
</reference>
<keyword evidence="4" id="KW-1185">Reference proteome</keyword>
<dbReference type="InterPro" id="IPR028119">
    <property type="entry name" value="Snapin/Pallidin/Snn1"/>
</dbReference>
<proteinExistence type="inferred from homology"/>
<dbReference type="GO" id="GO:2000300">
    <property type="term" value="P:regulation of synaptic vesicle exocytosis"/>
    <property type="evidence" value="ECO:0007669"/>
    <property type="project" value="TreeGrafter"/>
</dbReference>
<dbReference type="GO" id="GO:0008333">
    <property type="term" value="P:endosome to lysosome transport"/>
    <property type="evidence" value="ECO:0007669"/>
    <property type="project" value="TreeGrafter"/>
</dbReference>
<dbReference type="GO" id="GO:0007040">
    <property type="term" value="P:lysosome organization"/>
    <property type="evidence" value="ECO:0007669"/>
    <property type="project" value="TreeGrafter"/>
</dbReference>
<evidence type="ECO:0000256" key="3">
    <source>
        <dbReference type="ARBA" id="ARBA00033330"/>
    </source>
</evidence>
<name>A0A915AKW5_PARUN</name>
<comment type="similarity">
    <text evidence="1">Belongs to the SNAPIN family.</text>
</comment>
<dbReference type="WBParaSite" id="PgR008_g077_t01">
    <property type="protein sequence ID" value="PgR008_g077_t01"/>
    <property type="gene ID" value="PgR008_g077"/>
</dbReference>
<dbReference type="GO" id="GO:0031083">
    <property type="term" value="C:BLOC-1 complex"/>
    <property type="evidence" value="ECO:0007669"/>
    <property type="project" value="InterPro"/>
</dbReference>
<keyword evidence="2" id="KW-0175">Coiled coil</keyword>
<dbReference type="Pfam" id="PF14712">
    <property type="entry name" value="Snapin_Pallidin"/>
    <property type="match status" value="1"/>
</dbReference>
<dbReference type="GO" id="GO:0008021">
    <property type="term" value="C:synaptic vesicle"/>
    <property type="evidence" value="ECO:0007669"/>
    <property type="project" value="TreeGrafter"/>
</dbReference>
<accession>A0A915AKW5</accession>
<dbReference type="InterPro" id="IPR017246">
    <property type="entry name" value="Snapin"/>
</dbReference>
<organism evidence="4 5">
    <name type="scientific">Parascaris univalens</name>
    <name type="common">Nematode worm</name>
    <dbReference type="NCBI Taxonomy" id="6257"/>
    <lineage>
        <taxon>Eukaryota</taxon>
        <taxon>Metazoa</taxon>
        <taxon>Ecdysozoa</taxon>
        <taxon>Nematoda</taxon>
        <taxon>Chromadorea</taxon>
        <taxon>Rhabditida</taxon>
        <taxon>Spirurina</taxon>
        <taxon>Ascaridomorpha</taxon>
        <taxon>Ascaridoidea</taxon>
        <taxon>Ascarididae</taxon>
        <taxon>Parascaris</taxon>
    </lineage>
</organism>
<dbReference type="Proteomes" id="UP000887569">
    <property type="component" value="Unplaced"/>
</dbReference>
<dbReference type="GO" id="GO:0000149">
    <property type="term" value="F:SNARE binding"/>
    <property type="evidence" value="ECO:0007669"/>
    <property type="project" value="TreeGrafter"/>
</dbReference>
<dbReference type="GO" id="GO:0032418">
    <property type="term" value="P:lysosome localization"/>
    <property type="evidence" value="ECO:0007669"/>
    <property type="project" value="TreeGrafter"/>
</dbReference>
<evidence type="ECO:0000256" key="2">
    <source>
        <dbReference type="ARBA" id="ARBA00023054"/>
    </source>
</evidence>
<evidence type="ECO:0000313" key="5">
    <source>
        <dbReference type="WBParaSite" id="PgR008_g077_t01"/>
    </source>
</evidence>
<dbReference type="GO" id="GO:0006886">
    <property type="term" value="P:intracellular protein transport"/>
    <property type="evidence" value="ECO:0007669"/>
    <property type="project" value="InterPro"/>
</dbReference>
<dbReference type="PANTHER" id="PTHR31305">
    <property type="entry name" value="SNARE-ASSOCIATED PROTEIN SNAPIN"/>
    <property type="match status" value="1"/>
</dbReference>
<sequence>GEVFSYPSSFVSFCILHVPSADFRTSRMHLTYYSVESYPLQAKMSATASSPEQPGGGIQMTEGIMGIIQPAIERLDTQVHNTRASQYALNAQIQALAQYLKEITNEQATPYDLDLYVRKLDDSRKRVNAVASVLQNVHDRMSRLQRNIARETYRQKQNLTQAPPLPPPR</sequence>
<dbReference type="PANTHER" id="PTHR31305:SF2">
    <property type="entry name" value="SNARE-ASSOCIATED PROTEIN SNAPIN"/>
    <property type="match status" value="1"/>
</dbReference>
<protein>
    <recommendedName>
        <fullName evidence="3">Biogenesis of lysosome-related organelles complex 1 subunit 7</fullName>
    </recommendedName>
</protein>
<dbReference type="GO" id="GO:0099078">
    <property type="term" value="C:BORC complex"/>
    <property type="evidence" value="ECO:0007669"/>
    <property type="project" value="TreeGrafter"/>
</dbReference>
<dbReference type="AlphaFoldDB" id="A0A915AKW5"/>
<dbReference type="GO" id="GO:0016079">
    <property type="term" value="P:synaptic vesicle exocytosis"/>
    <property type="evidence" value="ECO:0007669"/>
    <property type="project" value="TreeGrafter"/>
</dbReference>
<evidence type="ECO:0000313" key="4">
    <source>
        <dbReference type="Proteomes" id="UP000887569"/>
    </source>
</evidence>